<dbReference type="OrthoDB" id="507311at2"/>
<reference evidence="3 4" key="2">
    <citation type="submission" date="2015-07" db="EMBL/GenBank/DDBJ databases">
        <title>Genome sequence of Levilinea saccharolytica DSM 16555.</title>
        <authorList>
            <person name="Hemp J."/>
            <person name="Ward L.M."/>
            <person name="Pace L.A."/>
            <person name="Fischer W.W."/>
        </authorList>
    </citation>
    <scope>NUCLEOTIDE SEQUENCE [LARGE SCALE GENOMIC DNA]</scope>
    <source>
        <strain evidence="3 4">KIBI-1</strain>
    </source>
</reference>
<evidence type="ECO:0000313" key="3">
    <source>
        <dbReference type="EMBL" id="KPL91531.1"/>
    </source>
</evidence>
<evidence type="ECO:0000313" key="4">
    <source>
        <dbReference type="Proteomes" id="UP000050501"/>
    </source>
</evidence>
<protein>
    <submittedName>
        <fullName evidence="2">Uncharacterized protein</fullName>
    </submittedName>
</protein>
<proteinExistence type="predicted"/>
<dbReference type="EMBL" id="DF967975">
    <property type="protein sequence ID" value="GAP19149.1"/>
    <property type="molecule type" value="Genomic_DNA"/>
</dbReference>
<dbReference type="RefSeq" id="WP_062419453.1">
    <property type="nucleotide sequence ID" value="NZ_BBXZ01000160.1"/>
</dbReference>
<dbReference type="Proteomes" id="UP000050501">
    <property type="component" value="Unassembled WGS sequence"/>
</dbReference>
<sequence length="458" mass="52568">MSGHKKALVSISQEEYDRLRTASVRVYDLAAQLDDLHEAMRRQTVQSSQDQLREALSRQHAYEETVAVLSENLQDLENASAQAYESLYQAWSQNLSSFEQNWSQQTAEQIESWAHQIFSDIQEEHRARQVELLHLHRNMEEHQHSARQHQALAEQWSESALILLDFIQNHYPPPLLGRVKVQRILEELAAAEGNYNAAAFQAALSAFQRVFFQLSDFRIELERRLARWNHLYQQAVFQVNTHLAVLQRSARVPAVDLEGQEIEDQVDINVWTQGGYAELVQRSQALVSQLESGMEHNPTRTLQQILTHDLPAMREEFTDLVHQARIAVLSSQLRINIADLVVRSLEAERFVFYEGHYDAEDMRRAYSASLKNFAGEEVVIQVHPRAANSLENDLHIISLDRSQSTEHDFRQRFLGIQSSLTDSGLIVEQPREVRLASNGLGRTRLSKPLPANRPLAHP</sequence>
<reference evidence="2" key="1">
    <citation type="journal article" date="2015" name="Genome Announc.">
        <title>Draft Genome Sequences of Anaerolinea thermolimosa IMO-1, Bellilinea caldifistulae GOMI-1, Leptolinea tardivitalis YMTK-2, Levilinea saccharolytica KIBI-1, Longilinea arvoryzae KOME-1, Previously Described as Members of the Class Anaerolineae (Chloroflexi).</title>
        <authorList>
            <person name="Matsuura N."/>
            <person name="Tourlousse M.D."/>
            <person name="Ohashi A."/>
            <person name="Hugenholtz P."/>
            <person name="Sekiguchi Y."/>
        </authorList>
    </citation>
    <scope>NUCLEOTIDE SEQUENCE</scope>
    <source>
        <strain evidence="2">KIBI-1</strain>
    </source>
</reference>
<keyword evidence="4" id="KW-1185">Reference proteome</keyword>
<gene>
    <name evidence="3" type="ORF">ADN01_00975</name>
    <name evidence="2" type="ORF">LSAC_03048</name>
</gene>
<accession>A0A0M8JPS2</accession>
<evidence type="ECO:0000313" key="2">
    <source>
        <dbReference type="EMBL" id="GAP19149.1"/>
    </source>
</evidence>
<evidence type="ECO:0000256" key="1">
    <source>
        <dbReference type="SAM" id="Coils"/>
    </source>
</evidence>
<organism evidence="2">
    <name type="scientific">Levilinea saccharolytica</name>
    <dbReference type="NCBI Taxonomy" id="229921"/>
    <lineage>
        <taxon>Bacteria</taxon>
        <taxon>Bacillati</taxon>
        <taxon>Chloroflexota</taxon>
        <taxon>Anaerolineae</taxon>
        <taxon>Anaerolineales</taxon>
        <taxon>Anaerolineaceae</taxon>
        <taxon>Levilinea</taxon>
    </lineage>
</organism>
<name>A0A0M8JPS2_9CHLR</name>
<dbReference type="STRING" id="229921.ADN01_00975"/>
<keyword evidence="1" id="KW-0175">Coiled coil</keyword>
<dbReference type="AlphaFoldDB" id="A0A0M8JPS2"/>
<dbReference type="EMBL" id="LGCM01000003">
    <property type="protein sequence ID" value="KPL91531.1"/>
    <property type="molecule type" value="Genomic_DNA"/>
</dbReference>
<feature type="coiled-coil region" evidence="1">
    <location>
        <begin position="59"/>
        <end position="86"/>
    </location>
</feature>